<dbReference type="PANTHER" id="PTHR22792:SF48">
    <property type="entry name" value="LA-RELATED PROTEIN 4"/>
    <property type="match status" value="1"/>
</dbReference>
<dbReference type="GO" id="GO:0003723">
    <property type="term" value="F:RNA binding"/>
    <property type="evidence" value="ECO:0007669"/>
    <property type="project" value="UniProtKB-UniRule"/>
</dbReference>
<proteinExistence type="predicted"/>
<evidence type="ECO:0000256" key="1">
    <source>
        <dbReference type="ARBA" id="ARBA00022553"/>
    </source>
</evidence>
<accession>A0ABD0WP24</accession>
<evidence type="ECO:0000313" key="6">
    <source>
        <dbReference type="EMBL" id="KAL0978315.1"/>
    </source>
</evidence>
<feature type="region of interest" description="Disordered" evidence="4">
    <location>
        <begin position="665"/>
        <end position="746"/>
    </location>
</feature>
<dbReference type="Pfam" id="PF26088">
    <property type="entry name" value="RRM_LARP4"/>
    <property type="match status" value="1"/>
</dbReference>
<evidence type="ECO:0000313" key="7">
    <source>
        <dbReference type="Proteomes" id="UP001557470"/>
    </source>
</evidence>
<keyword evidence="1" id="KW-0597">Phosphoprotein</keyword>
<dbReference type="Gene3D" id="1.10.10.10">
    <property type="entry name" value="Winged helix-like DNA-binding domain superfamily/Winged helix DNA-binding domain"/>
    <property type="match status" value="1"/>
</dbReference>
<feature type="compositionally biased region" description="Low complexity" evidence="4">
    <location>
        <begin position="696"/>
        <end position="707"/>
    </location>
</feature>
<evidence type="ECO:0000256" key="4">
    <source>
        <dbReference type="SAM" id="MobiDB-lite"/>
    </source>
</evidence>
<dbReference type="InterPro" id="IPR006630">
    <property type="entry name" value="La_HTH"/>
</dbReference>
<dbReference type="InterPro" id="IPR036390">
    <property type="entry name" value="WH_DNA-bd_sf"/>
</dbReference>
<evidence type="ECO:0000256" key="2">
    <source>
        <dbReference type="ARBA" id="ARBA00022884"/>
    </source>
</evidence>
<keyword evidence="2 3" id="KW-0694">RNA-binding</keyword>
<dbReference type="AlphaFoldDB" id="A0ABD0WP24"/>
<dbReference type="PROSITE" id="PS50961">
    <property type="entry name" value="HTH_LA"/>
    <property type="match status" value="1"/>
</dbReference>
<dbReference type="InterPro" id="IPR058699">
    <property type="entry name" value="RRM_LARP4/4B"/>
</dbReference>
<evidence type="ECO:0000259" key="5">
    <source>
        <dbReference type="PROSITE" id="PS50961"/>
    </source>
</evidence>
<evidence type="ECO:0000256" key="3">
    <source>
        <dbReference type="PROSITE-ProRule" id="PRU00332"/>
    </source>
</evidence>
<dbReference type="PANTHER" id="PTHR22792">
    <property type="entry name" value="LUPUS LA PROTEIN-RELATED"/>
    <property type="match status" value="1"/>
</dbReference>
<dbReference type="InterPro" id="IPR036388">
    <property type="entry name" value="WH-like_DNA-bd_sf"/>
</dbReference>
<feature type="region of interest" description="Disordered" evidence="4">
    <location>
        <begin position="355"/>
        <end position="477"/>
    </location>
</feature>
<dbReference type="SUPFAM" id="SSF46785">
    <property type="entry name" value="Winged helix' DNA-binding domain"/>
    <property type="match status" value="1"/>
</dbReference>
<dbReference type="SMART" id="SM00715">
    <property type="entry name" value="LA"/>
    <property type="match status" value="1"/>
</dbReference>
<comment type="caution">
    <text evidence="6">The sequence shown here is derived from an EMBL/GenBank/DDBJ whole genome shotgun (WGS) entry which is preliminary data.</text>
</comment>
<organism evidence="6 7">
    <name type="scientific">Umbra pygmaea</name>
    <name type="common">Eastern mudminnow</name>
    <dbReference type="NCBI Taxonomy" id="75934"/>
    <lineage>
        <taxon>Eukaryota</taxon>
        <taxon>Metazoa</taxon>
        <taxon>Chordata</taxon>
        <taxon>Craniata</taxon>
        <taxon>Vertebrata</taxon>
        <taxon>Euteleostomi</taxon>
        <taxon>Actinopterygii</taxon>
        <taxon>Neopterygii</taxon>
        <taxon>Teleostei</taxon>
        <taxon>Protacanthopterygii</taxon>
        <taxon>Esociformes</taxon>
        <taxon>Umbridae</taxon>
        <taxon>Umbra</taxon>
    </lineage>
</organism>
<sequence length="746" mass="81639">MVTTKGAGLNPDARVWQEIPAQPSQVPEGGAENPHCLQMTPASADVPPGEGKATAENLNGYSEPASRVYDTGYPNSSLDSSSPAPLKGVLNNMGPSEPVDPLHEAVIESSVEKQQLSKERLKEALKKRLESCFSRENLSKDLYLMSQMDSDQFVPIWTVATMEDINVLTTDMNLILEVLRASPMVQVDQSGEKVRPNHKRCIIILREVPETTPVEEVENLFKDENCPRVISVEFAANNNWYITFHSDTDAQQAHRYLREEVKTFQGKPIMARIKGINTFFAKNGYRSVPNSNAYSQPGASQYTSPSLYMQQGYRPQQQYPVYSVGPPTWSTSAAPYFQSPLASFPSGFGNNFSTPGTYKSSSGPLGLGRPPYNRNRNQVKSYPRPCEETPTPSVTPVFPLVDGPSDPTSPKHQDSDPGPAPPSNGTVSLPLASERVNNGDLGVNTRGRRSSYRGLQRRREDERITRPGSRGDVKVPPSLFDLATSSFPPLPGFVVSLQGEAVVETRMSDVVRGLRVVTNDKPEVNECVSHPAGVQEEAVGKPCLVTGVLVEPSVPSVALPVKKVEKLETRAEKLTAPTHNIQPITLPTPSLPTTATKNIPISTQPTFMATPAPPINFPAMRPSVQEPRKLSYAEMCKRPATQLVNSAHTHTPANQPLRELRVNKADEPASPSNGNGVRLEKPEMSGEGRPHHDPLSSYRGGNGSVRSRGVDLKYQRQHRGSSQCGPRWSGKEQNIPPKNIPPQLPK</sequence>
<gene>
    <name evidence="6" type="ORF">UPYG_G00168790</name>
</gene>
<name>A0ABD0WP24_UMBPY</name>
<keyword evidence="7" id="KW-1185">Reference proteome</keyword>
<reference evidence="6 7" key="1">
    <citation type="submission" date="2024-06" db="EMBL/GenBank/DDBJ databases">
        <authorList>
            <person name="Pan Q."/>
            <person name="Wen M."/>
            <person name="Jouanno E."/>
            <person name="Zahm M."/>
            <person name="Klopp C."/>
            <person name="Cabau C."/>
            <person name="Louis A."/>
            <person name="Berthelot C."/>
            <person name="Parey E."/>
            <person name="Roest Crollius H."/>
            <person name="Montfort J."/>
            <person name="Robinson-Rechavi M."/>
            <person name="Bouchez O."/>
            <person name="Lampietro C."/>
            <person name="Lopez Roques C."/>
            <person name="Donnadieu C."/>
            <person name="Postlethwait J."/>
            <person name="Bobe J."/>
            <person name="Verreycken H."/>
            <person name="Guiguen Y."/>
        </authorList>
    </citation>
    <scope>NUCLEOTIDE SEQUENCE [LARGE SCALE GENOMIC DNA]</scope>
    <source>
        <strain evidence="6">Up_M1</strain>
        <tissue evidence="6">Testis</tissue>
    </source>
</reference>
<dbReference type="EMBL" id="JAGEUA010000005">
    <property type="protein sequence ID" value="KAL0978315.1"/>
    <property type="molecule type" value="Genomic_DNA"/>
</dbReference>
<feature type="compositionally biased region" description="Basic and acidic residues" evidence="4">
    <location>
        <begin position="457"/>
        <end position="473"/>
    </location>
</feature>
<dbReference type="Proteomes" id="UP001557470">
    <property type="component" value="Unassembled WGS sequence"/>
</dbReference>
<dbReference type="Pfam" id="PF05383">
    <property type="entry name" value="La"/>
    <property type="match status" value="1"/>
</dbReference>
<feature type="compositionally biased region" description="Basic and acidic residues" evidence="4">
    <location>
        <begin position="678"/>
        <end position="694"/>
    </location>
</feature>
<feature type="domain" description="HTH La-type RNA-binding" evidence="5">
    <location>
        <begin position="115"/>
        <end position="204"/>
    </location>
</feature>
<feature type="region of interest" description="Disordered" evidence="4">
    <location>
        <begin position="1"/>
        <end position="67"/>
    </location>
</feature>
<protein>
    <recommendedName>
        <fullName evidence="5">HTH La-type RNA-binding domain-containing protein</fullName>
    </recommendedName>
</protein>
<dbReference type="InterPro" id="IPR045180">
    <property type="entry name" value="La_dom_prot"/>
</dbReference>